<feature type="transmembrane region" description="Helical" evidence="7">
    <location>
        <begin position="31"/>
        <end position="53"/>
    </location>
</feature>
<feature type="transmembrane region" description="Helical" evidence="7">
    <location>
        <begin position="73"/>
        <end position="92"/>
    </location>
</feature>
<dbReference type="Pfam" id="PF02687">
    <property type="entry name" value="FtsX"/>
    <property type="match status" value="1"/>
</dbReference>
<evidence type="ECO:0000313" key="9">
    <source>
        <dbReference type="EMBL" id="KGO31722.1"/>
    </source>
</evidence>
<reference evidence="9 10" key="1">
    <citation type="journal article" date="2014" name="Antonie Van Leeuwenhoek">
        <title>Oenococcus alcoholitolerans sp. nov., a lactic acid bacteria isolated from cachaca and ethanol fermentation processes.</title>
        <authorList>
            <person name="Badotti F."/>
            <person name="Moreira A.P."/>
            <person name="Tonon L.A."/>
            <person name="de Lucena B.T."/>
            <person name="Gomes Fde C."/>
            <person name="Kruger R."/>
            <person name="Thompson C.C."/>
            <person name="de Morais M.A.Jr."/>
            <person name="Rosa C.A."/>
            <person name="Thompson F.L."/>
        </authorList>
    </citation>
    <scope>NUCLEOTIDE SEQUENCE [LARGE SCALE GENOMIC DNA]</scope>
    <source>
        <strain evidence="9 10">UFRJ-M7.2.18</strain>
    </source>
</reference>
<keyword evidence="4 7" id="KW-1133">Transmembrane helix</keyword>
<dbReference type="PANTHER" id="PTHR30572">
    <property type="entry name" value="MEMBRANE COMPONENT OF TRANSPORTER-RELATED"/>
    <property type="match status" value="1"/>
</dbReference>
<organism evidence="9 10">
    <name type="scientific">Oenococcus alcoholitolerans</name>
    <dbReference type="NCBI Taxonomy" id="931074"/>
    <lineage>
        <taxon>Bacteria</taxon>
        <taxon>Bacillati</taxon>
        <taxon>Bacillota</taxon>
        <taxon>Bacilli</taxon>
        <taxon>Lactobacillales</taxon>
        <taxon>Lactobacillaceae</taxon>
        <taxon>Oenococcus</taxon>
    </lineage>
</organism>
<evidence type="ECO:0000256" key="1">
    <source>
        <dbReference type="ARBA" id="ARBA00004651"/>
    </source>
</evidence>
<dbReference type="InterPro" id="IPR050250">
    <property type="entry name" value="Macrolide_Exporter_MacB"/>
</dbReference>
<evidence type="ECO:0000256" key="2">
    <source>
        <dbReference type="ARBA" id="ARBA00022475"/>
    </source>
</evidence>
<dbReference type="PANTHER" id="PTHR30572:SF4">
    <property type="entry name" value="ABC TRANSPORTER PERMEASE YTRF"/>
    <property type="match status" value="1"/>
</dbReference>
<comment type="similarity">
    <text evidence="6">Belongs to the ABC-4 integral membrane protein family.</text>
</comment>
<evidence type="ECO:0000256" key="6">
    <source>
        <dbReference type="ARBA" id="ARBA00038076"/>
    </source>
</evidence>
<dbReference type="EMBL" id="AXCV01000233">
    <property type="protein sequence ID" value="KGO31722.1"/>
    <property type="molecule type" value="Genomic_DNA"/>
</dbReference>
<gene>
    <name evidence="9" type="ORF">Q757_05445</name>
</gene>
<keyword evidence="5 7" id="KW-0472">Membrane</keyword>
<protein>
    <recommendedName>
        <fullName evidence="8">ABC3 transporter permease C-terminal domain-containing protein</fullName>
    </recommendedName>
</protein>
<evidence type="ECO:0000256" key="4">
    <source>
        <dbReference type="ARBA" id="ARBA00022989"/>
    </source>
</evidence>
<accession>A0ABR4XQH2</accession>
<dbReference type="InterPro" id="IPR003838">
    <property type="entry name" value="ABC3_permease_C"/>
</dbReference>
<evidence type="ECO:0000313" key="10">
    <source>
        <dbReference type="Proteomes" id="UP000030023"/>
    </source>
</evidence>
<dbReference type="Proteomes" id="UP000030023">
    <property type="component" value="Unassembled WGS sequence"/>
</dbReference>
<keyword evidence="10" id="KW-1185">Reference proteome</keyword>
<comment type="subcellular location">
    <subcellularLocation>
        <location evidence="1">Cell membrane</location>
        <topology evidence="1">Multi-pass membrane protein</topology>
    </subcellularLocation>
</comment>
<evidence type="ECO:0000256" key="3">
    <source>
        <dbReference type="ARBA" id="ARBA00022692"/>
    </source>
</evidence>
<keyword evidence="3 7" id="KW-0812">Transmembrane</keyword>
<evidence type="ECO:0000259" key="8">
    <source>
        <dbReference type="Pfam" id="PF02687"/>
    </source>
</evidence>
<evidence type="ECO:0000256" key="7">
    <source>
        <dbReference type="SAM" id="Phobius"/>
    </source>
</evidence>
<feature type="domain" description="ABC3 transporter permease C-terminal" evidence="8">
    <location>
        <begin position="2"/>
        <end position="100"/>
    </location>
</feature>
<proteinExistence type="inferred from homology"/>
<evidence type="ECO:0000256" key="5">
    <source>
        <dbReference type="ARBA" id="ARBA00023136"/>
    </source>
</evidence>
<comment type="caution">
    <text evidence="9">The sequence shown here is derived from an EMBL/GenBank/DDBJ whole genome shotgun (WGS) entry which is preliminary data.</text>
</comment>
<name>A0ABR4XQH2_9LACO</name>
<sequence length="107" mass="11230">MSVSERTKEIGVLRALGEGKRDISRLFTGESLLIGLFSAVLALVLAFVIGAAANHALWGLAKANMVIITPGNVLFAFIIALAISFLAALLPARRAAKLDPIDSLASE</sequence>
<keyword evidence="2" id="KW-1003">Cell membrane</keyword>